<dbReference type="Gene3D" id="3.40.50.150">
    <property type="entry name" value="Vaccinia Virus protein VP39"/>
    <property type="match status" value="1"/>
</dbReference>
<comment type="similarity">
    <text evidence="1">Belongs to the N(4)/N(6)-methyltransferase family.</text>
</comment>
<dbReference type="GO" id="GO:0032259">
    <property type="term" value="P:methylation"/>
    <property type="evidence" value="ECO:0007669"/>
    <property type="project" value="UniProtKB-KW"/>
</dbReference>
<dbReference type="PROSITE" id="PS00092">
    <property type="entry name" value="N6_MTASE"/>
    <property type="match status" value="1"/>
</dbReference>
<dbReference type="GO" id="GO:0006298">
    <property type="term" value="P:mismatch repair"/>
    <property type="evidence" value="ECO:0007669"/>
    <property type="project" value="TreeGrafter"/>
</dbReference>
<gene>
    <name evidence="7" type="ORF">BECKTC1821D_GA0114238_12002</name>
</gene>
<keyword evidence="4" id="KW-0808">Transferase</keyword>
<comment type="catalytic activity">
    <reaction evidence="6">
        <text>a 2'-deoxyadenosine in DNA + S-adenosyl-L-methionine = an N(6)-methyl-2'-deoxyadenosine in DNA + S-adenosyl-L-homocysteine + H(+)</text>
        <dbReference type="Rhea" id="RHEA:15197"/>
        <dbReference type="Rhea" id="RHEA-COMP:12418"/>
        <dbReference type="Rhea" id="RHEA-COMP:12419"/>
        <dbReference type="ChEBI" id="CHEBI:15378"/>
        <dbReference type="ChEBI" id="CHEBI:57856"/>
        <dbReference type="ChEBI" id="CHEBI:59789"/>
        <dbReference type="ChEBI" id="CHEBI:90615"/>
        <dbReference type="ChEBI" id="CHEBI:90616"/>
        <dbReference type="EC" id="2.1.1.72"/>
    </reaction>
</comment>
<evidence type="ECO:0000256" key="3">
    <source>
        <dbReference type="ARBA" id="ARBA00022603"/>
    </source>
</evidence>
<dbReference type="PIRSF" id="PIRSF000398">
    <property type="entry name" value="M_m6A_EcoRV"/>
    <property type="match status" value="1"/>
</dbReference>
<dbReference type="EMBL" id="CAADFS010000200">
    <property type="protein sequence ID" value="VFK52670.1"/>
    <property type="molecule type" value="Genomic_DNA"/>
</dbReference>
<sequence length="257" mass="30138">MTAPIFPYPGDKRRLAKKMLPLFPKHTCYLEAFVGAGAILLAKEPSKTEVMNDLNGELINFFRMVRHHPKALNDELKWMLPSRMDFEQSKAVNPESLTELQRAARFLFLQKLAFGGRVKGRNYGNIHTTKASRFNPHELWDGIKDIHRRLGSVQIENLPWREAIERYDRNYTVIYADPPYLGFNDYSHNFTIKDYEELADVAKSIEGTIFISHKEHPEIRKLFRAMDVREFPFDYSFQKGERKKVVELVFCNREIPQ</sequence>
<dbReference type="SUPFAM" id="SSF53335">
    <property type="entry name" value="S-adenosyl-L-methionine-dependent methyltransferases"/>
    <property type="match status" value="1"/>
</dbReference>
<dbReference type="GO" id="GO:0043565">
    <property type="term" value="F:sequence-specific DNA binding"/>
    <property type="evidence" value="ECO:0007669"/>
    <property type="project" value="TreeGrafter"/>
</dbReference>
<name>A0A450ZFY7_9GAMM</name>
<accession>A0A450ZFY7</accession>
<dbReference type="PANTHER" id="PTHR30481:SF4">
    <property type="entry name" value="SITE-SPECIFIC DNA-METHYLTRANSFERASE (ADENINE-SPECIFIC)"/>
    <property type="match status" value="1"/>
</dbReference>
<reference evidence="7" key="1">
    <citation type="submission" date="2019-02" db="EMBL/GenBank/DDBJ databases">
        <authorList>
            <person name="Gruber-Vodicka R. H."/>
            <person name="Seah K. B. B."/>
        </authorList>
    </citation>
    <scope>NUCLEOTIDE SEQUENCE</scope>
    <source>
        <strain evidence="7">BECK_BZ123</strain>
    </source>
</reference>
<dbReference type="GO" id="GO:0009007">
    <property type="term" value="F:site-specific DNA-methyltransferase (adenine-specific) activity"/>
    <property type="evidence" value="ECO:0007669"/>
    <property type="project" value="UniProtKB-EC"/>
</dbReference>
<dbReference type="InterPro" id="IPR023095">
    <property type="entry name" value="Ade_MeTrfase_dom_2"/>
</dbReference>
<evidence type="ECO:0000313" key="7">
    <source>
        <dbReference type="EMBL" id="VFK52670.1"/>
    </source>
</evidence>
<keyword evidence="3 7" id="KW-0489">Methyltransferase</keyword>
<evidence type="ECO:0000256" key="2">
    <source>
        <dbReference type="ARBA" id="ARBA00011900"/>
    </source>
</evidence>
<evidence type="ECO:0000256" key="1">
    <source>
        <dbReference type="ARBA" id="ARBA00006594"/>
    </source>
</evidence>
<dbReference type="GO" id="GO:1904047">
    <property type="term" value="F:S-adenosyl-L-methionine binding"/>
    <property type="evidence" value="ECO:0007669"/>
    <property type="project" value="TreeGrafter"/>
</dbReference>
<dbReference type="PRINTS" id="PR00505">
    <property type="entry name" value="D12N6MTFRASE"/>
</dbReference>
<proteinExistence type="inferred from homology"/>
<dbReference type="InterPro" id="IPR012263">
    <property type="entry name" value="M_m6A_EcoRV"/>
</dbReference>
<dbReference type="GO" id="GO:0009307">
    <property type="term" value="P:DNA restriction-modification system"/>
    <property type="evidence" value="ECO:0007669"/>
    <property type="project" value="InterPro"/>
</dbReference>
<dbReference type="Gene3D" id="1.10.1020.10">
    <property type="entry name" value="Adenine-specific Methyltransferase, Domain 2"/>
    <property type="match status" value="1"/>
</dbReference>
<organism evidence="7">
    <name type="scientific">Candidatus Kentrum sp. TC</name>
    <dbReference type="NCBI Taxonomy" id="2126339"/>
    <lineage>
        <taxon>Bacteria</taxon>
        <taxon>Pseudomonadati</taxon>
        <taxon>Pseudomonadota</taxon>
        <taxon>Gammaproteobacteria</taxon>
        <taxon>Candidatus Kentrum</taxon>
    </lineage>
</organism>
<dbReference type="Pfam" id="PF02086">
    <property type="entry name" value="MethyltransfD12"/>
    <property type="match status" value="1"/>
</dbReference>
<evidence type="ECO:0000256" key="5">
    <source>
        <dbReference type="ARBA" id="ARBA00022691"/>
    </source>
</evidence>
<evidence type="ECO:0000256" key="6">
    <source>
        <dbReference type="ARBA" id="ARBA00047942"/>
    </source>
</evidence>
<dbReference type="InterPro" id="IPR012327">
    <property type="entry name" value="MeTrfase_D12"/>
</dbReference>
<protein>
    <recommendedName>
        <fullName evidence="2">site-specific DNA-methyltransferase (adenine-specific)</fullName>
        <ecNumber evidence="2">2.1.1.72</ecNumber>
    </recommendedName>
</protein>
<dbReference type="PANTHER" id="PTHR30481">
    <property type="entry name" value="DNA ADENINE METHYLASE"/>
    <property type="match status" value="1"/>
</dbReference>
<evidence type="ECO:0000256" key="4">
    <source>
        <dbReference type="ARBA" id="ARBA00022679"/>
    </source>
</evidence>
<keyword evidence="5" id="KW-0949">S-adenosyl-L-methionine</keyword>
<dbReference type="AlphaFoldDB" id="A0A450ZFY7"/>
<dbReference type="InterPro" id="IPR002052">
    <property type="entry name" value="DNA_methylase_N6_adenine_CS"/>
</dbReference>
<dbReference type="EC" id="2.1.1.72" evidence="2"/>
<dbReference type="InterPro" id="IPR029063">
    <property type="entry name" value="SAM-dependent_MTases_sf"/>
</dbReference>